<dbReference type="OrthoDB" id="512356at2759"/>
<comment type="caution">
    <text evidence="3">The sequence shown here is derived from an EMBL/GenBank/DDBJ whole genome shotgun (WGS) entry which is preliminary data.</text>
</comment>
<dbReference type="AlphaFoldDB" id="A0A8K0JV93"/>
<dbReference type="GO" id="GO:0072669">
    <property type="term" value="C:tRNA-splicing ligase complex"/>
    <property type="evidence" value="ECO:0007669"/>
    <property type="project" value="TreeGrafter"/>
</dbReference>
<keyword evidence="4" id="KW-1185">Reference proteome</keyword>
<sequence length="325" mass="36562">MENDVLDALEDIGYTGPMLEFEALEGAVDGGPKSIEYTELVAWISTELKTLCNFEEHVHAITTPDDSSSFVMEVSSFLKELGCPHKSLTEGHLSERLKTKDSRLLLLEFMLCELEAARMIKVKKPNLSDGMQVKLKESSTANDLKTMLIALKFPKPPANITSGMLFGKLEQKVKEIVSKAPAGLVGKPLFNGTLSGKQWHTLEGIQQELHDEYKMRREMLIKRLDVTVQSFQWSDRAKSQEDRIAQIFQNKRAQFRVQPLVELSHLLAAREDLAVLEKTSNASVRKNTQTSINKVIIGQVPDRGGRPSEQQPPPPEMPSWQQRPQ</sequence>
<protein>
    <recommendedName>
        <fullName evidence="5">Protein FAM98A</fullName>
    </recommendedName>
</protein>
<evidence type="ECO:0000313" key="3">
    <source>
        <dbReference type="EMBL" id="KAG8223058.1"/>
    </source>
</evidence>
<proteinExistence type="inferred from homology"/>
<reference evidence="3" key="2">
    <citation type="submission" date="2017-10" db="EMBL/GenBank/DDBJ databases">
        <title>Ladona fulva Genome sequencing and assembly.</title>
        <authorList>
            <person name="Murali S."/>
            <person name="Richards S."/>
            <person name="Bandaranaike D."/>
            <person name="Bellair M."/>
            <person name="Blankenburg K."/>
            <person name="Chao H."/>
            <person name="Dinh H."/>
            <person name="Doddapaneni H."/>
            <person name="Dugan-Rocha S."/>
            <person name="Elkadiri S."/>
            <person name="Gnanaolivu R."/>
            <person name="Hernandez B."/>
            <person name="Skinner E."/>
            <person name="Javaid M."/>
            <person name="Lee S."/>
            <person name="Li M."/>
            <person name="Ming W."/>
            <person name="Munidasa M."/>
            <person name="Muniz J."/>
            <person name="Nguyen L."/>
            <person name="Hughes D."/>
            <person name="Osuji N."/>
            <person name="Pu L.-L."/>
            <person name="Puazo M."/>
            <person name="Qu C."/>
            <person name="Quiroz J."/>
            <person name="Raj R."/>
            <person name="Weissenberger G."/>
            <person name="Xin Y."/>
            <person name="Zou X."/>
            <person name="Han Y."/>
            <person name="Worley K."/>
            <person name="Muzny D."/>
            <person name="Gibbs R."/>
        </authorList>
    </citation>
    <scope>NUCLEOTIDE SEQUENCE</scope>
    <source>
        <strain evidence="3">Sampled in the wild</strain>
    </source>
</reference>
<evidence type="ECO:0008006" key="5">
    <source>
        <dbReference type="Google" id="ProtNLM"/>
    </source>
</evidence>
<comment type="similarity">
    <text evidence="1">Belongs to the FAM98 family.</text>
</comment>
<name>A0A8K0JV93_LADFU</name>
<reference evidence="3" key="1">
    <citation type="submission" date="2013-04" db="EMBL/GenBank/DDBJ databases">
        <authorList>
            <person name="Qu J."/>
            <person name="Murali S.C."/>
            <person name="Bandaranaike D."/>
            <person name="Bellair M."/>
            <person name="Blankenburg K."/>
            <person name="Chao H."/>
            <person name="Dinh H."/>
            <person name="Doddapaneni H."/>
            <person name="Downs B."/>
            <person name="Dugan-Rocha S."/>
            <person name="Elkadiri S."/>
            <person name="Gnanaolivu R.D."/>
            <person name="Hernandez B."/>
            <person name="Javaid M."/>
            <person name="Jayaseelan J.C."/>
            <person name="Lee S."/>
            <person name="Li M."/>
            <person name="Ming W."/>
            <person name="Munidasa M."/>
            <person name="Muniz J."/>
            <person name="Nguyen L."/>
            <person name="Ongeri F."/>
            <person name="Osuji N."/>
            <person name="Pu L.-L."/>
            <person name="Puazo M."/>
            <person name="Qu C."/>
            <person name="Quiroz J."/>
            <person name="Raj R."/>
            <person name="Weissenberger G."/>
            <person name="Xin Y."/>
            <person name="Zou X."/>
            <person name="Han Y."/>
            <person name="Richards S."/>
            <person name="Worley K."/>
            <person name="Muzny D."/>
            <person name="Gibbs R."/>
        </authorList>
    </citation>
    <scope>NUCLEOTIDE SEQUENCE</scope>
    <source>
        <strain evidence="3">Sampled in the wild</strain>
    </source>
</reference>
<dbReference type="Proteomes" id="UP000792457">
    <property type="component" value="Unassembled WGS sequence"/>
</dbReference>
<dbReference type="PANTHER" id="PTHR31353">
    <property type="entry name" value="FAM98"/>
    <property type="match status" value="1"/>
</dbReference>
<accession>A0A8K0JV93</accession>
<dbReference type="InterPro" id="IPR018797">
    <property type="entry name" value="FAM98"/>
</dbReference>
<dbReference type="EMBL" id="KZ308152">
    <property type="protein sequence ID" value="KAG8223058.1"/>
    <property type="molecule type" value="Genomic_DNA"/>
</dbReference>
<evidence type="ECO:0000313" key="4">
    <source>
        <dbReference type="Proteomes" id="UP000792457"/>
    </source>
</evidence>
<feature type="non-terminal residue" evidence="3">
    <location>
        <position position="1"/>
    </location>
</feature>
<evidence type="ECO:0000256" key="2">
    <source>
        <dbReference type="SAM" id="MobiDB-lite"/>
    </source>
</evidence>
<feature type="region of interest" description="Disordered" evidence="2">
    <location>
        <begin position="298"/>
        <end position="325"/>
    </location>
</feature>
<dbReference type="PANTHER" id="PTHR31353:SF1">
    <property type="entry name" value="PROTEIN FAM98B"/>
    <property type="match status" value="1"/>
</dbReference>
<organism evidence="3 4">
    <name type="scientific">Ladona fulva</name>
    <name type="common">Scarce chaser dragonfly</name>
    <name type="synonym">Libellula fulva</name>
    <dbReference type="NCBI Taxonomy" id="123851"/>
    <lineage>
        <taxon>Eukaryota</taxon>
        <taxon>Metazoa</taxon>
        <taxon>Ecdysozoa</taxon>
        <taxon>Arthropoda</taxon>
        <taxon>Hexapoda</taxon>
        <taxon>Insecta</taxon>
        <taxon>Pterygota</taxon>
        <taxon>Palaeoptera</taxon>
        <taxon>Odonata</taxon>
        <taxon>Epiprocta</taxon>
        <taxon>Anisoptera</taxon>
        <taxon>Libelluloidea</taxon>
        <taxon>Libellulidae</taxon>
        <taxon>Ladona</taxon>
    </lineage>
</organism>
<evidence type="ECO:0000256" key="1">
    <source>
        <dbReference type="ARBA" id="ARBA00007218"/>
    </source>
</evidence>
<dbReference type="Pfam" id="PF10239">
    <property type="entry name" value="DUF2465"/>
    <property type="match status" value="1"/>
</dbReference>
<gene>
    <name evidence="3" type="ORF">J437_LFUL002006</name>
</gene>